<keyword evidence="11" id="KW-1185">Reference proteome</keyword>
<evidence type="ECO:0000313" key="10">
    <source>
        <dbReference type="EMBL" id="EGF79267.1"/>
    </source>
</evidence>
<sequence length="320" mass="35594">MKLVDILLVLSAAATANAILIPFKKDGSLQESGTSSQVSVPTNEPNPGTSDQDWQSIAVQPGLSISDEYWKHLIDEAGSSIPKDLQQPVNQPDSSTSGQDQQYPVDQPGLSISDEYWKQLIDEADSSTPEDLQKLSDIVEPSTSKQGQQYPVNQPSPSTPKRGRKRPIDLTTSDEDQQYPVNQPSPSTPKQSRKRPIDVVKPSNTAPYQKVEKSKVIGAFNLQKELRATIREQESAYRLYRDYAAAGLEQKSKLEKGLKVIGIEHDLKLERQLKQDCKDIKMKISILKQRLRDFILAHGSKFKILGIEANLEVDSEADSD</sequence>
<protein>
    <submittedName>
        <fullName evidence="10">Uncharacterized protein</fullName>
    </submittedName>
</protein>
<accession>F4P5Z7</accession>
<dbReference type="RefSeq" id="XP_006680081.1">
    <property type="nucleotide sequence ID" value="XM_006680018.1"/>
</dbReference>
<dbReference type="PANTHER" id="PTHR24391">
    <property type="entry name" value="HISTONE H4 TRANSCRIPTION FACTOR-RELATED"/>
    <property type="match status" value="1"/>
</dbReference>
<evidence type="ECO:0000256" key="6">
    <source>
        <dbReference type="ARBA" id="ARBA00023125"/>
    </source>
</evidence>
<evidence type="ECO:0000256" key="3">
    <source>
        <dbReference type="ARBA" id="ARBA00022737"/>
    </source>
</evidence>
<evidence type="ECO:0000256" key="4">
    <source>
        <dbReference type="ARBA" id="ARBA00022771"/>
    </source>
</evidence>
<feature type="compositionally biased region" description="Polar residues" evidence="8">
    <location>
        <begin position="141"/>
        <end position="156"/>
    </location>
</feature>
<dbReference type="GO" id="GO:0008270">
    <property type="term" value="F:zinc ion binding"/>
    <property type="evidence" value="ECO:0007669"/>
    <property type="project" value="UniProtKB-KW"/>
</dbReference>
<dbReference type="GeneID" id="18243679"/>
<dbReference type="InterPro" id="IPR051574">
    <property type="entry name" value="ZnF_E-box_Homeobox"/>
</dbReference>
<comment type="subcellular location">
    <subcellularLocation>
        <location evidence="1">Nucleus</location>
    </subcellularLocation>
</comment>
<keyword evidence="6" id="KW-0238">DNA-binding</keyword>
<dbReference type="InParanoid" id="F4P5Z7"/>
<proteinExistence type="predicted"/>
<keyword evidence="7" id="KW-0539">Nucleus</keyword>
<evidence type="ECO:0000256" key="7">
    <source>
        <dbReference type="ARBA" id="ARBA00023242"/>
    </source>
</evidence>
<dbReference type="GO" id="GO:0003677">
    <property type="term" value="F:DNA binding"/>
    <property type="evidence" value="ECO:0007669"/>
    <property type="project" value="UniProtKB-KW"/>
</dbReference>
<dbReference type="Proteomes" id="UP000007241">
    <property type="component" value="Unassembled WGS sequence"/>
</dbReference>
<feature type="region of interest" description="Disordered" evidence="8">
    <location>
        <begin position="82"/>
        <end position="109"/>
    </location>
</feature>
<evidence type="ECO:0000313" key="11">
    <source>
        <dbReference type="Proteomes" id="UP000007241"/>
    </source>
</evidence>
<dbReference type="HOGENOM" id="CLU_056025_0_1_1"/>
<keyword evidence="9" id="KW-0732">Signal</keyword>
<dbReference type="GO" id="GO:0005634">
    <property type="term" value="C:nucleus"/>
    <property type="evidence" value="ECO:0007669"/>
    <property type="project" value="UniProtKB-SubCell"/>
</dbReference>
<feature type="compositionally biased region" description="Polar residues" evidence="8">
    <location>
        <begin position="179"/>
        <end position="190"/>
    </location>
</feature>
<organism evidence="10 11">
    <name type="scientific">Batrachochytrium dendrobatidis (strain JAM81 / FGSC 10211)</name>
    <name type="common">Frog chytrid fungus</name>
    <dbReference type="NCBI Taxonomy" id="684364"/>
    <lineage>
        <taxon>Eukaryota</taxon>
        <taxon>Fungi</taxon>
        <taxon>Fungi incertae sedis</taxon>
        <taxon>Chytridiomycota</taxon>
        <taxon>Chytridiomycota incertae sedis</taxon>
        <taxon>Chytridiomycetes</taxon>
        <taxon>Rhizophydiales</taxon>
        <taxon>Rhizophydiales incertae sedis</taxon>
        <taxon>Batrachochytrium</taxon>
    </lineage>
</organism>
<dbReference type="AlphaFoldDB" id="F4P5Z7"/>
<feature type="compositionally biased region" description="Polar residues" evidence="8">
    <location>
        <begin position="87"/>
        <end position="104"/>
    </location>
</feature>
<reference evidence="10 11" key="1">
    <citation type="submission" date="2009-12" db="EMBL/GenBank/DDBJ databases">
        <title>The draft genome of Batrachochytrium dendrobatidis.</title>
        <authorList>
            <consortium name="US DOE Joint Genome Institute (JGI-PGF)"/>
            <person name="Kuo A."/>
            <person name="Salamov A."/>
            <person name="Schmutz J."/>
            <person name="Lucas S."/>
            <person name="Pitluck S."/>
            <person name="Rosenblum E."/>
            <person name="Stajich J."/>
            <person name="Eisen M."/>
            <person name="Grigoriev I.V."/>
        </authorList>
    </citation>
    <scope>NUCLEOTIDE SEQUENCE [LARGE SCALE GENOMIC DNA]</scope>
    <source>
        <strain evidence="11">JAM81 / FGSC 10211</strain>
    </source>
</reference>
<feature type="region of interest" description="Disordered" evidence="8">
    <location>
        <begin position="141"/>
        <end position="205"/>
    </location>
</feature>
<evidence type="ECO:0000256" key="8">
    <source>
        <dbReference type="SAM" id="MobiDB-lite"/>
    </source>
</evidence>
<gene>
    <name evidence="10" type="ORF">BATDEDRAFT_89915</name>
</gene>
<keyword evidence="4" id="KW-0863">Zinc-finger</keyword>
<feature type="compositionally biased region" description="Polar residues" evidence="8">
    <location>
        <begin position="29"/>
        <end position="55"/>
    </location>
</feature>
<dbReference type="PANTHER" id="PTHR24391:SF18">
    <property type="entry name" value="EG:115C2.6 PROTEIN"/>
    <property type="match status" value="1"/>
</dbReference>
<dbReference type="GO" id="GO:0006355">
    <property type="term" value="P:regulation of DNA-templated transcription"/>
    <property type="evidence" value="ECO:0007669"/>
    <property type="project" value="UniProtKB-ARBA"/>
</dbReference>
<keyword evidence="5" id="KW-0862">Zinc</keyword>
<feature type="signal peptide" evidence="9">
    <location>
        <begin position="1"/>
        <end position="18"/>
    </location>
</feature>
<feature type="chain" id="PRO_5003312809" evidence="9">
    <location>
        <begin position="19"/>
        <end position="320"/>
    </location>
</feature>
<evidence type="ECO:0000256" key="5">
    <source>
        <dbReference type="ARBA" id="ARBA00022833"/>
    </source>
</evidence>
<evidence type="ECO:0000256" key="9">
    <source>
        <dbReference type="SAM" id="SignalP"/>
    </source>
</evidence>
<keyword evidence="2" id="KW-0479">Metal-binding</keyword>
<dbReference type="EMBL" id="GL882886">
    <property type="protein sequence ID" value="EGF79267.1"/>
    <property type="molecule type" value="Genomic_DNA"/>
</dbReference>
<feature type="region of interest" description="Disordered" evidence="8">
    <location>
        <begin position="28"/>
        <end position="55"/>
    </location>
</feature>
<evidence type="ECO:0000256" key="2">
    <source>
        <dbReference type="ARBA" id="ARBA00022723"/>
    </source>
</evidence>
<evidence type="ECO:0000256" key="1">
    <source>
        <dbReference type="ARBA" id="ARBA00004123"/>
    </source>
</evidence>
<keyword evidence="3" id="KW-0677">Repeat</keyword>
<name>F4P5Z7_BATDJ</name>